<evidence type="ECO:0000256" key="3">
    <source>
        <dbReference type="ARBA" id="ARBA00022525"/>
    </source>
</evidence>
<evidence type="ECO:0000313" key="9">
    <source>
        <dbReference type="Proteomes" id="UP000228934"/>
    </source>
</evidence>
<dbReference type="Gene3D" id="2.40.128.30">
    <property type="entry name" value="Avidin-like"/>
    <property type="match status" value="1"/>
</dbReference>
<name>A0A2G9RZG5_AQUCT</name>
<gene>
    <name evidence="8" type="ORF">AB205_0108750</name>
</gene>
<evidence type="ECO:0000256" key="7">
    <source>
        <dbReference type="SAM" id="SignalP"/>
    </source>
</evidence>
<dbReference type="PANTHER" id="PTHR34399:SF4">
    <property type="entry name" value="AVD PROTEIN"/>
    <property type="match status" value="1"/>
</dbReference>
<keyword evidence="9" id="KW-1185">Reference proteome</keyword>
<evidence type="ECO:0000256" key="2">
    <source>
        <dbReference type="ARBA" id="ARBA00006297"/>
    </source>
</evidence>
<dbReference type="PROSITE" id="PS51326">
    <property type="entry name" value="AVIDIN_2"/>
    <property type="match status" value="1"/>
</dbReference>
<evidence type="ECO:0000313" key="8">
    <source>
        <dbReference type="EMBL" id="PIO33204.1"/>
    </source>
</evidence>
<dbReference type="InterPro" id="IPR051764">
    <property type="entry name" value="Avidin/Streptavidin-rel"/>
</dbReference>
<evidence type="ECO:0000256" key="1">
    <source>
        <dbReference type="ARBA" id="ARBA00004613"/>
    </source>
</evidence>
<keyword evidence="6" id="KW-1015">Disulfide bond</keyword>
<proteinExistence type="inferred from homology"/>
<keyword evidence="5" id="KW-0092">Biotin</keyword>
<keyword evidence="4 7" id="KW-0732">Signal</keyword>
<evidence type="ECO:0000256" key="6">
    <source>
        <dbReference type="PIRSR" id="PIRSR605468-51"/>
    </source>
</evidence>
<evidence type="ECO:0008006" key="10">
    <source>
        <dbReference type="Google" id="ProtNLM"/>
    </source>
</evidence>
<reference evidence="9" key="1">
    <citation type="journal article" date="2017" name="Nat. Commun.">
        <title>The North American bullfrog draft genome provides insight into hormonal regulation of long noncoding RNA.</title>
        <authorList>
            <person name="Hammond S.A."/>
            <person name="Warren R.L."/>
            <person name="Vandervalk B.P."/>
            <person name="Kucuk E."/>
            <person name="Khan H."/>
            <person name="Gibb E.A."/>
            <person name="Pandoh P."/>
            <person name="Kirk H."/>
            <person name="Zhao Y."/>
            <person name="Jones M."/>
            <person name="Mungall A.J."/>
            <person name="Coope R."/>
            <person name="Pleasance S."/>
            <person name="Moore R.A."/>
            <person name="Holt R.A."/>
            <person name="Round J.M."/>
            <person name="Ohora S."/>
            <person name="Walle B.V."/>
            <person name="Veldhoen N."/>
            <person name="Helbing C.C."/>
            <person name="Birol I."/>
        </authorList>
    </citation>
    <scope>NUCLEOTIDE SEQUENCE [LARGE SCALE GENOMIC DNA]</scope>
</reference>
<feature type="disulfide bond" evidence="6">
    <location>
        <begin position="24"/>
        <end position="100"/>
    </location>
</feature>
<dbReference type="Pfam" id="PF01382">
    <property type="entry name" value="Avidin"/>
    <property type="match status" value="1"/>
</dbReference>
<dbReference type="PANTHER" id="PTHR34399">
    <property type="entry name" value="AVIDIN-RELATED"/>
    <property type="match status" value="1"/>
</dbReference>
<sequence>MRMKIPAVLTLALLSFTLCTGQKCNLAGQWKNDLGSEMTIDTVFKNGTFLGKYLTAVSSTNKTIVLSPLIGYQQLTDLPSFGFTVKWLFSNSITVFTGQCFLNTSGQRVLQTSWLLRSETQDPQNNWSQTRLGYNIFYPLKKRN</sequence>
<dbReference type="GO" id="GO:0005576">
    <property type="term" value="C:extracellular region"/>
    <property type="evidence" value="ECO:0007669"/>
    <property type="project" value="UniProtKB-SubCell"/>
</dbReference>
<dbReference type="EMBL" id="KV928221">
    <property type="protein sequence ID" value="PIO33204.1"/>
    <property type="molecule type" value="Genomic_DNA"/>
</dbReference>
<dbReference type="Proteomes" id="UP000228934">
    <property type="component" value="Unassembled WGS sequence"/>
</dbReference>
<protein>
    <recommendedName>
        <fullName evidence="10">Avidin</fullName>
    </recommendedName>
</protein>
<organism evidence="8 9">
    <name type="scientific">Aquarana catesbeiana</name>
    <name type="common">American bullfrog</name>
    <name type="synonym">Rana catesbeiana</name>
    <dbReference type="NCBI Taxonomy" id="8400"/>
    <lineage>
        <taxon>Eukaryota</taxon>
        <taxon>Metazoa</taxon>
        <taxon>Chordata</taxon>
        <taxon>Craniata</taxon>
        <taxon>Vertebrata</taxon>
        <taxon>Euteleostomi</taxon>
        <taxon>Amphibia</taxon>
        <taxon>Batrachia</taxon>
        <taxon>Anura</taxon>
        <taxon>Neobatrachia</taxon>
        <taxon>Ranoidea</taxon>
        <taxon>Ranidae</taxon>
        <taxon>Aquarana</taxon>
    </lineage>
</organism>
<dbReference type="InterPro" id="IPR005468">
    <property type="entry name" value="Avidin/str"/>
</dbReference>
<keyword evidence="3" id="KW-0964">Secreted</keyword>
<evidence type="ECO:0000256" key="4">
    <source>
        <dbReference type="ARBA" id="ARBA00022729"/>
    </source>
</evidence>
<dbReference type="InterPro" id="IPR005469">
    <property type="entry name" value="Avidin"/>
</dbReference>
<feature type="chain" id="PRO_5013654898" description="Avidin" evidence="7">
    <location>
        <begin position="22"/>
        <end position="144"/>
    </location>
</feature>
<dbReference type="PRINTS" id="PR00709">
    <property type="entry name" value="AVIDIN"/>
</dbReference>
<dbReference type="GO" id="GO:0009374">
    <property type="term" value="F:biotin binding"/>
    <property type="evidence" value="ECO:0007669"/>
    <property type="project" value="InterPro"/>
</dbReference>
<comment type="subcellular location">
    <subcellularLocation>
        <location evidence="1">Secreted</location>
    </subcellularLocation>
</comment>
<dbReference type="OrthoDB" id="2821340at2759"/>
<dbReference type="AlphaFoldDB" id="A0A2G9RZG5"/>
<evidence type="ECO:0000256" key="5">
    <source>
        <dbReference type="ARBA" id="ARBA00023267"/>
    </source>
</evidence>
<comment type="similarity">
    <text evidence="2">Belongs to the avidin/streptavidin family.</text>
</comment>
<feature type="signal peptide" evidence="7">
    <location>
        <begin position="1"/>
        <end position="21"/>
    </location>
</feature>
<accession>A0A2G9RZG5</accession>
<dbReference type="InterPro" id="IPR036896">
    <property type="entry name" value="Avidin-like_sf"/>
</dbReference>
<dbReference type="SUPFAM" id="SSF50876">
    <property type="entry name" value="Avidin/streptavidin"/>
    <property type="match status" value="1"/>
</dbReference>